<proteinExistence type="predicted"/>
<evidence type="ECO:0000259" key="1">
    <source>
        <dbReference type="Pfam" id="PF01656"/>
    </source>
</evidence>
<dbReference type="RefSeq" id="WP_269947067.1">
    <property type="nucleotide sequence ID" value="NZ_JAKMUU010000009.1"/>
</dbReference>
<dbReference type="PIRSF" id="PIRSF009320">
    <property type="entry name" value="Nuc_binding_HP_1000"/>
    <property type="match status" value="1"/>
</dbReference>
<dbReference type="InterPro" id="IPR027417">
    <property type="entry name" value="P-loop_NTPase"/>
</dbReference>
<evidence type="ECO:0000313" key="3">
    <source>
        <dbReference type="Proteomes" id="UP001146430"/>
    </source>
</evidence>
<dbReference type="Gene3D" id="3.40.50.300">
    <property type="entry name" value="P-loop containing nucleotide triphosphate hydrolases"/>
    <property type="match status" value="1"/>
</dbReference>
<feature type="domain" description="CobQ/CobB/MinD/ParA nucleotide binding" evidence="1">
    <location>
        <begin position="3"/>
        <end position="184"/>
    </location>
</feature>
<name>A0A9X3RWC5_9CORY</name>
<dbReference type="Pfam" id="PF01656">
    <property type="entry name" value="CbiA"/>
    <property type="match status" value="1"/>
</dbReference>
<protein>
    <submittedName>
        <fullName evidence="2">AAA family ATPase</fullName>
    </submittedName>
</protein>
<gene>
    <name evidence="2" type="ORF">L8V01_10855</name>
</gene>
<evidence type="ECO:0000313" key="2">
    <source>
        <dbReference type="EMBL" id="MCZ9307968.1"/>
    </source>
</evidence>
<organism evidence="2 3">
    <name type="scientific">Corynebacterium curieae</name>
    <dbReference type="NCBI Taxonomy" id="2913500"/>
    <lineage>
        <taxon>Bacteria</taxon>
        <taxon>Bacillati</taxon>
        <taxon>Actinomycetota</taxon>
        <taxon>Actinomycetes</taxon>
        <taxon>Mycobacteriales</taxon>
        <taxon>Corynebacteriaceae</taxon>
        <taxon>Corynebacterium</taxon>
    </lineage>
</organism>
<dbReference type="PANTHER" id="PTHR13696:SF96">
    <property type="entry name" value="COBQ_COBB_MIND_PARA NUCLEOTIDE BINDING DOMAIN-CONTAINING PROTEIN"/>
    <property type="match status" value="1"/>
</dbReference>
<dbReference type="PANTHER" id="PTHR13696">
    <property type="entry name" value="P-LOOP CONTAINING NUCLEOSIDE TRIPHOSPHATE HYDROLASE"/>
    <property type="match status" value="1"/>
</dbReference>
<dbReference type="InterPro" id="IPR050678">
    <property type="entry name" value="DNA_Partitioning_ATPase"/>
</dbReference>
<accession>A0A9X3RWC5</accession>
<dbReference type="EMBL" id="JAKMUU010000009">
    <property type="protein sequence ID" value="MCZ9307968.1"/>
    <property type="molecule type" value="Genomic_DNA"/>
</dbReference>
<dbReference type="Proteomes" id="UP001146430">
    <property type="component" value="Unassembled WGS sequence"/>
</dbReference>
<reference evidence="2" key="1">
    <citation type="submission" date="2022-02" db="EMBL/GenBank/DDBJ databases">
        <title>Corynebacterium sp. from urogenital microbiome.</title>
        <authorList>
            <person name="Cappelli E.A."/>
            <person name="Ribeiro T.G."/>
            <person name="Peixe L."/>
        </authorList>
    </citation>
    <scope>NUCLEOTIDE SEQUENCE</scope>
    <source>
        <strain evidence="2">C8Ua_181</strain>
    </source>
</reference>
<dbReference type="SUPFAM" id="SSF52540">
    <property type="entry name" value="P-loop containing nucleoside triphosphate hydrolases"/>
    <property type="match status" value="1"/>
</dbReference>
<dbReference type="CDD" id="cd02042">
    <property type="entry name" value="ParAB_family"/>
    <property type="match status" value="1"/>
</dbReference>
<sequence>MIIAIGSNKGGVGKSTITTNLAVSFQQRGMDVIVIEADPTVRTSSNWRDDRDEAGRPPVTVVRQSGNLRDILLDLDEKYDIVLVDLAGKDSKEARTTSVTADLLLIPCQPSQADVDTTLEMADLVEEYGDFNPRLKIALVLNRVSTNAWDPDEKYARETLGENFGQVLRTSIHERKAYKALLREGLTAVEGSDFKAKGEITSLTDDIEELYSDHA</sequence>
<dbReference type="InterPro" id="IPR002586">
    <property type="entry name" value="CobQ/CobB/MinD/ParA_Nub-bd_dom"/>
</dbReference>
<comment type="caution">
    <text evidence="2">The sequence shown here is derived from an EMBL/GenBank/DDBJ whole genome shotgun (WGS) entry which is preliminary data.</text>
</comment>
<dbReference type="AlphaFoldDB" id="A0A9X3RWC5"/>